<accession>A0A9N9GW79</accession>
<dbReference type="Proteomes" id="UP000789759">
    <property type="component" value="Unassembled WGS sequence"/>
</dbReference>
<comment type="caution">
    <text evidence="1">The sequence shown here is derived from an EMBL/GenBank/DDBJ whole genome shotgun (WGS) entry which is preliminary data.</text>
</comment>
<dbReference type="AlphaFoldDB" id="A0A9N9GW79"/>
<organism evidence="1 2">
    <name type="scientific">Cetraspora pellucida</name>
    <dbReference type="NCBI Taxonomy" id="1433469"/>
    <lineage>
        <taxon>Eukaryota</taxon>
        <taxon>Fungi</taxon>
        <taxon>Fungi incertae sedis</taxon>
        <taxon>Mucoromycota</taxon>
        <taxon>Glomeromycotina</taxon>
        <taxon>Glomeromycetes</taxon>
        <taxon>Diversisporales</taxon>
        <taxon>Gigasporaceae</taxon>
        <taxon>Cetraspora</taxon>
    </lineage>
</organism>
<proteinExistence type="predicted"/>
<name>A0A9N9GW79_9GLOM</name>
<dbReference type="OrthoDB" id="2448626at2759"/>
<gene>
    <name evidence="1" type="ORF">CPELLU_LOCUS8757</name>
</gene>
<sequence>MNSINTIVAKLHNVIYNSLWHYWPDTDRSKLIATLLDSRVKQIDIWPDKIQEQAIIKLYNEFQNFVISTKPTLQHPIHQPSIAPFLAPNFMKKFLVLISLKLDMKLKSIII</sequence>
<evidence type="ECO:0000313" key="1">
    <source>
        <dbReference type="EMBL" id="CAG8638936.1"/>
    </source>
</evidence>
<evidence type="ECO:0000313" key="2">
    <source>
        <dbReference type="Proteomes" id="UP000789759"/>
    </source>
</evidence>
<dbReference type="EMBL" id="CAJVQA010006354">
    <property type="protein sequence ID" value="CAG8638936.1"/>
    <property type="molecule type" value="Genomic_DNA"/>
</dbReference>
<keyword evidence="2" id="KW-1185">Reference proteome</keyword>
<reference evidence="1" key="1">
    <citation type="submission" date="2021-06" db="EMBL/GenBank/DDBJ databases">
        <authorList>
            <person name="Kallberg Y."/>
            <person name="Tangrot J."/>
            <person name="Rosling A."/>
        </authorList>
    </citation>
    <scope>NUCLEOTIDE SEQUENCE</scope>
    <source>
        <strain evidence="1">FL966</strain>
    </source>
</reference>
<protein>
    <submittedName>
        <fullName evidence="1">23274_t:CDS:1</fullName>
    </submittedName>
</protein>